<dbReference type="GO" id="GO:0030687">
    <property type="term" value="C:preribosome, large subunit precursor"/>
    <property type="evidence" value="ECO:0007669"/>
    <property type="project" value="EnsemblFungi"/>
</dbReference>
<keyword evidence="8" id="KW-0539">Nucleus</keyword>
<dbReference type="InterPro" id="IPR049560">
    <property type="entry name" value="MeTrfase_RsmB-F_NOP2_cat"/>
</dbReference>
<dbReference type="NCBIfam" id="TIGR00446">
    <property type="entry name" value="nop2p"/>
    <property type="match status" value="1"/>
</dbReference>
<keyword evidence="5 10" id="KW-0808">Transferase</keyword>
<keyword evidence="7 10" id="KW-0694">RNA-binding</keyword>
<dbReference type="EMBL" id="LK023379">
    <property type="protein sequence ID" value="CDS13308.1"/>
    <property type="molecule type" value="Genomic_DNA"/>
</dbReference>
<name>A0A077X211_9FUNG</name>
<dbReference type="PRINTS" id="PR02012">
    <property type="entry name" value="RCMTNOP2"/>
</dbReference>
<evidence type="ECO:0000259" key="12">
    <source>
        <dbReference type="PROSITE" id="PS51686"/>
    </source>
</evidence>
<accession>A0A077X211</accession>
<keyword evidence="3" id="KW-0690">Ribosome biogenesis</keyword>
<dbReference type="GO" id="GO:1902626">
    <property type="term" value="P:assembly of large subunit precursor of preribosome"/>
    <property type="evidence" value="ECO:0007669"/>
    <property type="project" value="EnsemblFungi"/>
</dbReference>
<dbReference type="OrthoDB" id="427002at2759"/>
<gene>
    <name evidence="13" type="ORF">LRAMOSA05486</name>
</gene>
<keyword evidence="6 10" id="KW-0949">S-adenosyl-L-methionine</keyword>
<dbReference type="GO" id="GO:0003723">
    <property type="term" value="F:RNA binding"/>
    <property type="evidence" value="ECO:0007669"/>
    <property type="project" value="UniProtKB-UniRule"/>
</dbReference>
<dbReference type="Gene3D" id="3.40.50.150">
    <property type="entry name" value="Vaccinia Virus protein VP39"/>
    <property type="match status" value="1"/>
</dbReference>
<feature type="compositionally biased region" description="Basic residues" evidence="11">
    <location>
        <begin position="49"/>
        <end position="60"/>
    </location>
</feature>
<dbReference type="PRINTS" id="PR02008">
    <property type="entry name" value="RCMTFAMILY"/>
</dbReference>
<dbReference type="InterPro" id="IPR001678">
    <property type="entry name" value="MeTrfase_RsmB-F_NOP2_dom"/>
</dbReference>
<dbReference type="FunFam" id="3.30.70.1170:FF:000001">
    <property type="entry name" value="Ribosomal RNA methyltransferase Nop2"/>
    <property type="match status" value="1"/>
</dbReference>
<sequence>MGRRARNKQPPPAPLDAPTKPARANGKNKKKGPEIKRKRQQDEQIAQPKKQKINTKKALKKQQPESSDEEAEFLSEVAKEGGEDDLWDNVEPATDDDEPLDDEFDMDDLGSDNGDIFPKADKGFLGSDSEEEEEEQEEEESEEESDEEDEDIAEFEGLDERKSRKIEARKAREAAEAEAELMDAAMQTNIAGDTEETSHFVLPEDEEEAVADVTVVNQRIQEIVNILNNFKTLRDPNVSRQEYVDRLLKDICAYYGYNYFLAEKLYNLFSASEAIEFFEANEVPRPVTIRTNTLRTRRRDLAQALINRGVNLDPIGKWSKVGLQVFNSQVPIGATPEYLAGHYMLQAASSFLPVMALAPQENERVLDMASAPGGKTTYIAALQKNTGMVFANDANKDRLKSLIANIHRLGVRNAVVCNYDGREFPKVLGGFDRVLLDAPCSGTGVISKDPGVKLNKTEKDFIEIPHLQKQLILSAIDSVDARSKTGGYIVYSTCSVMVEENEAVVNYALSKRPNVKLVSTGLDFGREGFTSYRGKNFHPTVKMTRRFYPHVHNMDGFFVAKFKKVSNKFETGKEEEEASSLSSSKRSSKKNKQQEQEEETIGFNDEEDAKYIEESKAKQRKKRGKK</sequence>
<feature type="compositionally biased region" description="Acidic residues" evidence="11">
    <location>
        <begin position="82"/>
        <end position="110"/>
    </location>
</feature>
<feature type="compositionally biased region" description="Acidic residues" evidence="11">
    <location>
        <begin position="596"/>
        <end position="608"/>
    </location>
</feature>
<evidence type="ECO:0000256" key="3">
    <source>
        <dbReference type="ARBA" id="ARBA00022517"/>
    </source>
</evidence>
<evidence type="ECO:0000313" key="13">
    <source>
        <dbReference type="EMBL" id="CDS13308.1"/>
    </source>
</evidence>
<feature type="domain" description="SAM-dependent MTase RsmB/NOP-type" evidence="12">
    <location>
        <begin position="277"/>
        <end position="565"/>
    </location>
</feature>
<evidence type="ECO:0000256" key="10">
    <source>
        <dbReference type="PROSITE-ProRule" id="PRU01023"/>
    </source>
</evidence>
<feature type="region of interest" description="Disordered" evidence="11">
    <location>
        <begin position="1"/>
        <end position="166"/>
    </location>
</feature>
<feature type="active site" description="Nucleophile" evidence="10">
    <location>
        <position position="494"/>
    </location>
</feature>
<dbReference type="InterPro" id="IPR023267">
    <property type="entry name" value="RCMT"/>
</dbReference>
<evidence type="ECO:0000256" key="5">
    <source>
        <dbReference type="ARBA" id="ARBA00022679"/>
    </source>
</evidence>
<feature type="compositionally biased region" description="Acidic residues" evidence="11">
    <location>
        <begin position="128"/>
        <end position="157"/>
    </location>
</feature>
<feature type="binding site" evidence="10">
    <location>
        <position position="420"/>
    </location>
    <ligand>
        <name>S-adenosyl-L-methionine</name>
        <dbReference type="ChEBI" id="CHEBI:59789"/>
    </ligand>
</feature>
<dbReference type="AlphaFoldDB" id="A0A077X211"/>
<dbReference type="GO" id="GO:0000463">
    <property type="term" value="P:maturation of LSU-rRNA from tricistronic rRNA transcript (SSU-rRNA, 5.8S rRNA, LSU-rRNA)"/>
    <property type="evidence" value="ECO:0007669"/>
    <property type="project" value="EnsemblFungi"/>
</dbReference>
<dbReference type="PANTHER" id="PTHR22807">
    <property type="entry name" value="NOP2 YEAST -RELATED NOL1/NOP2/FMU SUN DOMAIN-CONTAINING"/>
    <property type="match status" value="1"/>
</dbReference>
<evidence type="ECO:0000256" key="2">
    <source>
        <dbReference type="ARBA" id="ARBA00007494"/>
    </source>
</evidence>
<evidence type="ECO:0000256" key="9">
    <source>
        <dbReference type="ARBA" id="ARBA00082314"/>
    </source>
</evidence>
<dbReference type="SUPFAM" id="SSF53335">
    <property type="entry name" value="S-adenosyl-L-methionine-dependent methyltransferases"/>
    <property type="match status" value="1"/>
</dbReference>
<evidence type="ECO:0000256" key="1">
    <source>
        <dbReference type="ARBA" id="ARBA00004604"/>
    </source>
</evidence>
<dbReference type="InterPro" id="IPR011023">
    <property type="entry name" value="Nop2p"/>
</dbReference>
<dbReference type="InterPro" id="IPR018314">
    <property type="entry name" value="RsmB/NOL1/NOP2-like_CS"/>
</dbReference>
<feature type="region of interest" description="Disordered" evidence="11">
    <location>
        <begin position="571"/>
        <end position="626"/>
    </location>
</feature>
<evidence type="ECO:0000256" key="6">
    <source>
        <dbReference type="ARBA" id="ARBA00022691"/>
    </source>
</evidence>
<organism evidence="13">
    <name type="scientific">Lichtheimia ramosa</name>
    <dbReference type="NCBI Taxonomy" id="688394"/>
    <lineage>
        <taxon>Eukaryota</taxon>
        <taxon>Fungi</taxon>
        <taxon>Fungi incertae sedis</taxon>
        <taxon>Mucoromycota</taxon>
        <taxon>Mucoromycotina</taxon>
        <taxon>Mucoromycetes</taxon>
        <taxon>Mucorales</taxon>
        <taxon>Lichtheimiaceae</taxon>
        <taxon>Lichtheimia</taxon>
    </lineage>
</organism>
<dbReference type="InterPro" id="IPR029063">
    <property type="entry name" value="SAM-dependent_MTases_sf"/>
</dbReference>
<feature type="binding site" evidence="10">
    <location>
        <position position="437"/>
    </location>
    <ligand>
        <name>S-adenosyl-L-methionine</name>
        <dbReference type="ChEBI" id="CHEBI:59789"/>
    </ligand>
</feature>
<dbReference type="Pfam" id="PF01189">
    <property type="entry name" value="Methyltr_RsmB-F"/>
    <property type="match status" value="1"/>
</dbReference>
<dbReference type="GO" id="GO:0005730">
    <property type="term" value="C:nucleolus"/>
    <property type="evidence" value="ECO:0007669"/>
    <property type="project" value="UniProtKB-SubCell"/>
</dbReference>
<dbReference type="PROSITE" id="PS01153">
    <property type="entry name" value="NOL1_NOP2_SUN"/>
    <property type="match status" value="1"/>
</dbReference>
<proteinExistence type="inferred from homology"/>
<evidence type="ECO:0000256" key="8">
    <source>
        <dbReference type="ARBA" id="ARBA00023242"/>
    </source>
</evidence>
<comment type="subcellular location">
    <subcellularLocation>
        <location evidence="1">Nucleus</location>
        <location evidence="1">Nucleolus</location>
    </subcellularLocation>
</comment>
<evidence type="ECO:0000256" key="11">
    <source>
        <dbReference type="SAM" id="MobiDB-lite"/>
    </source>
</evidence>
<dbReference type="Gene3D" id="3.30.70.1170">
    <property type="entry name" value="Sun protein, domain 3"/>
    <property type="match status" value="1"/>
</dbReference>
<feature type="binding site" evidence="10">
    <location>
        <begin position="369"/>
        <end position="375"/>
    </location>
    <ligand>
        <name>S-adenosyl-L-methionine</name>
        <dbReference type="ChEBI" id="CHEBI:59789"/>
    </ligand>
</feature>
<protein>
    <recommendedName>
        <fullName evidence="9">Nucleolar protein 2</fullName>
    </recommendedName>
</protein>
<evidence type="ECO:0000256" key="7">
    <source>
        <dbReference type="ARBA" id="ARBA00022884"/>
    </source>
</evidence>
<dbReference type="PANTHER" id="PTHR22807:SF30">
    <property type="entry name" value="28S RRNA (CYTOSINE(4447)-C(5))-METHYLTRANSFERASE-RELATED"/>
    <property type="match status" value="1"/>
</dbReference>
<dbReference type="GO" id="GO:0009383">
    <property type="term" value="F:rRNA (cytosine-C5-)-methyltransferase activity"/>
    <property type="evidence" value="ECO:0007669"/>
    <property type="project" value="EnsemblFungi"/>
</dbReference>
<comment type="similarity">
    <text evidence="2 10">Belongs to the class I-like SAM-binding methyltransferase superfamily. RsmB/NOP family.</text>
</comment>
<dbReference type="PROSITE" id="PS51686">
    <property type="entry name" value="SAM_MT_RSMB_NOP"/>
    <property type="match status" value="1"/>
</dbReference>
<reference evidence="13" key="1">
    <citation type="journal article" date="2014" name="Genome Announc.">
        <title>De novo whole-genome sequence and genome annotation of Lichtheimia ramosa.</title>
        <authorList>
            <person name="Linde J."/>
            <person name="Schwartze V."/>
            <person name="Binder U."/>
            <person name="Lass-Florl C."/>
            <person name="Voigt K."/>
            <person name="Horn F."/>
        </authorList>
    </citation>
    <scope>NUCLEOTIDE SEQUENCE</scope>
    <source>
        <strain evidence="13">JMRC FSU:6197</strain>
    </source>
</reference>
<dbReference type="InterPro" id="IPR023273">
    <property type="entry name" value="RCMT_NOP2"/>
</dbReference>
<evidence type="ECO:0000256" key="4">
    <source>
        <dbReference type="ARBA" id="ARBA00022603"/>
    </source>
</evidence>
<dbReference type="GO" id="GO:0070475">
    <property type="term" value="P:rRNA base methylation"/>
    <property type="evidence" value="ECO:0007669"/>
    <property type="project" value="EnsemblFungi"/>
</dbReference>
<keyword evidence="4 10" id="KW-0489">Methyltransferase</keyword>
<feature type="binding site" evidence="10">
    <location>
        <position position="393"/>
    </location>
    <ligand>
        <name>S-adenosyl-L-methionine</name>
        <dbReference type="ChEBI" id="CHEBI:59789"/>
    </ligand>
</feature>